<dbReference type="WBParaSite" id="RSKR_0001179550.1">
    <property type="protein sequence ID" value="RSKR_0001179550.1"/>
    <property type="gene ID" value="RSKR_0001179550"/>
</dbReference>
<protein>
    <submittedName>
        <fullName evidence="2">Cytochrome P450</fullName>
    </submittedName>
</protein>
<dbReference type="Proteomes" id="UP000095286">
    <property type="component" value="Unplaced"/>
</dbReference>
<sequence>MVLLILTTVFGFVVLYVLKFYNNAIYGPVFTIYIANPYVVLSDVKTIKEALVAHGELITSLIPSGTSVQPFFYGANYDETVFEDPYEFKPERFLLEDGKTLNKKLYDQMYSFGKGARVCAGQSLASMELQLIFPTLVQRYEFSHPNGEVDLTCDFGGILAPNKFTCKIVKRI</sequence>
<organism evidence="1 2">
    <name type="scientific">Rhabditophanes sp. KR3021</name>
    <dbReference type="NCBI Taxonomy" id="114890"/>
    <lineage>
        <taxon>Eukaryota</taxon>
        <taxon>Metazoa</taxon>
        <taxon>Ecdysozoa</taxon>
        <taxon>Nematoda</taxon>
        <taxon>Chromadorea</taxon>
        <taxon>Rhabditida</taxon>
        <taxon>Tylenchina</taxon>
        <taxon>Panagrolaimomorpha</taxon>
        <taxon>Strongyloidoidea</taxon>
        <taxon>Alloionematidae</taxon>
        <taxon>Rhabditophanes</taxon>
    </lineage>
</organism>
<evidence type="ECO:0000313" key="2">
    <source>
        <dbReference type="WBParaSite" id="RSKR_0001179550.1"/>
    </source>
</evidence>
<proteinExistence type="predicted"/>
<evidence type="ECO:0000313" key="1">
    <source>
        <dbReference type="Proteomes" id="UP000095286"/>
    </source>
</evidence>
<name>A0AC35UI74_9BILA</name>
<accession>A0AC35UI74</accession>
<reference evidence="2" key="1">
    <citation type="submission" date="2016-11" db="UniProtKB">
        <authorList>
            <consortium name="WormBaseParasite"/>
        </authorList>
    </citation>
    <scope>IDENTIFICATION</scope>
    <source>
        <strain evidence="2">KR3021</strain>
    </source>
</reference>